<keyword evidence="3" id="KW-1185">Reference proteome</keyword>
<name>A0A1J4JWT1_9EUKA</name>
<dbReference type="EMBL" id="MLAK01000886">
    <property type="protein sequence ID" value="OHT01996.1"/>
    <property type="molecule type" value="Genomic_DNA"/>
</dbReference>
<dbReference type="Proteomes" id="UP000179807">
    <property type="component" value="Unassembled WGS sequence"/>
</dbReference>
<dbReference type="InterPro" id="IPR018845">
    <property type="entry name" value="Initiator-bd"/>
</dbReference>
<accession>A0A1J4JWT1</accession>
<dbReference type="Pfam" id="PF10416">
    <property type="entry name" value="IBD"/>
    <property type="match status" value="1"/>
</dbReference>
<organism evidence="2 3">
    <name type="scientific">Tritrichomonas foetus</name>
    <dbReference type="NCBI Taxonomy" id="1144522"/>
    <lineage>
        <taxon>Eukaryota</taxon>
        <taxon>Metamonada</taxon>
        <taxon>Parabasalia</taxon>
        <taxon>Tritrichomonadida</taxon>
        <taxon>Tritrichomonadidae</taxon>
        <taxon>Tritrichomonas</taxon>
    </lineage>
</organism>
<protein>
    <recommendedName>
        <fullName evidence="1">Initiator binding domain-containing protein</fullName>
    </recommendedName>
</protein>
<feature type="domain" description="Initiator binding" evidence="1">
    <location>
        <begin position="26"/>
        <end position="151"/>
    </location>
</feature>
<dbReference type="AlphaFoldDB" id="A0A1J4JWT1"/>
<reference evidence="2" key="1">
    <citation type="submission" date="2016-10" db="EMBL/GenBank/DDBJ databases">
        <authorList>
            <person name="Benchimol M."/>
            <person name="Almeida L.G."/>
            <person name="Vasconcelos A.T."/>
            <person name="Perreira-Neves A."/>
            <person name="Rosa I.A."/>
            <person name="Tasca T."/>
            <person name="Bogo M.R."/>
            <person name="de Souza W."/>
        </authorList>
    </citation>
    <scope>NUCLEOTIDE SEQUENCE [LARGE SCALE GENOMIC DNA]</scope>
    <source>
        <strain evidence="2">K</strain>
    </source>
</reference>
<comment type="caution">
    <text evidence="2">The sequence shown here is derived from an EMBL/GenBank/DDBJ whole genome shotgun (WGS) entry which is preliminary data.</text>
</comment>
<evidence type="ECO:0000313" key="3">
    <source>
        <dbReference type="Proteomes" id="UP000179807"/>
    </source>
</evidence>
<gene>
    <name evidence="2" type="ORF">TRFO_31013</name>
</gene>
<dbReference type="OrthoDB" id="10494874at2759"/>
<sequence>MEAASFSIPAPDPSIPTSYWNQLSNDDKAEFIKLRNRLHQTQKTSVKDRRLVSFSNEMILVLNFLEHDNKGREQRCVLTGVAFAGPYICVNTRLLKNFLGRCKSSINGSLQQLGYVAVRTKSKARSCVVACIPCLGADPNLLRQWTVRGASADALFCFVSKYPPEPLPTITQEDLNEDRKSQNSSRIVNQHVNLNLSASKQQQQQNKTILQPQQKIQNIIRSALSQQQKKMMNNLSNTGSNSFSSSTISALSNSLSSSFSSAFSSALSTRDISNNNEIDLPSFGDYKFSFNDSSTTKIPDMTPSFSVDYLSAYNYDDDGDWIGDFARDYENDWNIQSHRAVPRSQSAFFTPQNEWGGSIDDSLYF</sequence>
<dbReference type="RefSeq" id="XP_068355132.1">
    <property type="nucleotide sequence ID" value="XM_068507683.1"/>
</dbReference>
<dbReference type="VEuPathDB" id="TrichDB:TRFO_31013"/>
<evidence type="ECO:0000259" key="1">
    <source>
        <dbReference type="Pfam" id="PF10416"/>
    </source>
</evidence>
<proteinExistence type="predicted"/>
<dbReference type="GeneID" id="94842387"/>
<evidence type="ECO:0000313" key="2">
    <source>
        <dbReference type="EMBL" id="OHT01996.1"/>
    </source>
</evidence>